<comment type="caution">
    <text evidence="3">The sequence shown here is derived from an EMBL/GenBank/DDBJ whole genome shotgun (WGS) entry which is preliminary data.</text>
</comment>
<keyword evidence="2" id="KW-1133">Transmembrane helix</keyword>
<feature type="region of interest" description="Disordered" evidence="1">
    <location>
        <begin position="166"/>
        <end position="192"/>
    </location>
</feature>
<evidence type="ECO:0000313" key="3">
    <source>
        <dbReference type="EMBL" id="KAF7506916.1"/>
    </source>
</evidence>
<evidence type="ECO:0000313" key="4">
    <source>
        <dbReference type="Proteomes" id="UP000606974"/>
    </source>
</evidence>
<reference evidence="3" key="1">
    <citation type="submission" date="2020-02" db="EMBL/GenBank/DDBJ databases">
        <authorList>
            <person name="Palmer J.M."/>
        </authorList>
    </citation>
    <scope>NUCLEOTIDE SEQUENCE</scope>
    <source>
        <strain evidence="3">EPUS1.4</strain>
        <tissue evidence="3">Thallus</tissue>
    </source>
</reference>
<dbReference type="Proteomes" id="UP000606974">
    <property type="component" value="Unassembled WGS sequence"/>
</dbReference>
<name>A0A8H7AH09_9EURO</name>
<keyword evidence="4" id="KW-1185">Reference proteome</keyword>
<dbReference type="OrthoDB" id="3945378at2759"/>
<dbReference type="EMBL" id="JAACFV010000078">
    <property type="protein sequence ID" value="KAF7506916.1"/>
    <property type="molecule type" value="Genomic_DNA"/>
</dbReference>
<gene>
    <name evidence="3" type="ORF">GJ744_011157</name>
</gene>
<feature type="transmembrane region" description="Helical" evidence="2">
    <location>
        <begin position="6"/>
        <end position="26"/>
    </location>
</feature>
<proteinExistence type="predicted"/>
<feature type="transmembrane region" description="Helical" evidence="2">
    <location>
        <begin position="47"/>
        <end position="66"/>
    </location>
</feature>
<keyword evidence="2" id="KW-0812">Transmembrane</keyword>
<sequence length="192" mass="22146">MILWRILSLFNLFWIVFAIVFVERTLQDNNIKAVLFKHTSNLLTPSHLLPMIIGIFSFSRSVYYAYENFRAGNGQIRPSLGLDTSIHPSVPTLQRTSIGRTMTWWLRLLSQSLHDSHSDAGEMKKNDDVQAVHDEWPTWQKILTAWLPWISVLSFWPWDKSERAKRIEGLNGEQQGKEAPESMTTGRHGAEP</sequence>
<organism evidence="3 4">
    <name type="scientific">Endocarpon pusillum</name>
    <dbReference type="NCBI Taxonomy" id="364733"/>
    <lineage>
        <taxon>Eukaryota</taxon>
        <taxon>Fungi</taxon>
        <taxon>Dikarya</taxon>
        <taxon>Ascomycota</taxon>
        <taxon>Pezizomycotina</taxon>
        <taxon>Eurotiomycetes</taxon>
        <taxon>Chaetothyriomycetidae</taxon>
        <taxon>Verrucariales</taxon>
        <taxon>Verrucariaceae</taxon>
        <taxon>Endocarpon</taxon>
    </lineage>
</organism>
<evidence type="ECO:0000256" key="1">
    <source>
        <dbReference type="SAM" id="MobiDB-lite"/>
    </source>
</evidence>
<keyword evidence="2" id="KW-0472">Membrane</keyword>
<evidence type="ECO:0000256" key="2">
    <source>
        <dbReference type="SAM" id="Phobius"/>
    </source>
</evidence>
<dbReference type="AlphaFoldDB" id="A0A8H7AH09"/>
<protein>
    <submittedName>
        <fullName evidence="3">Uncharacterized protein</fullName>
    </submittedName>
</protein>
<accession>A0A8H7AH09</accession>